<evidence type="ECO:0000256" key="2">
    <source>
        <dbReference type="ARBA" id="ARBA00011974"/>
    </source>
</evidence>
<evidence type="ECO:0000256" key="3">
    <source>
        <dbReference type="ARBA" id="ARBA00022605"/>
    </source>
</evidence>
<dbReference type="RefSeq" id="WP_262097054.1">
    <property type="nucleotide sequence ID" value="NZ_JAOEGN010000026.1"/>
</dbReference>
<dbReference type="InterPro" id="IPR000845">
    <property type="entry name" value="Nucleoside_phosphorylase_d"/>
</dbReference>
<evidence type="ECO:0000256" key="1">
    <source>
        <dbReference type="ARBA" id="ARBA00004945"/>
    </source>
</evidence>
<keyword evidence="4 7" id="KW-0378">Hydrolase</keyword>
<gene>
    <name evidence="7" type="primary">mtnN</name>
    <name evidence="7" type="ORF">N7603_08735</name>
</gene>
<keyword evidence="7" id="KW-0326">Glycosidase</keyword>
<comment type="caution">
    <text evidence="7">The sequence shown here is derived from an EMBL/GenBank/DDBJ whole genome shotgun (WGS) entry which is preliminary data.</text>
</comment>
<dbReference type="CDD" id="cd09008">
    <property type="entry name" value="MTAN"/>
    <property type="match status" value="1"/>
</dbReference>
<dbReference type="GO" id="GO:0008930">
    <property type="term" value="F:methylthioadenosine nucleosidase activity"/>
    <property type="evidence" value="ECO:0007669"/>
    <property type="project" value="UniProtKB-EC"/>
</dbReference>
<dbReference type="Pfam" id="PF01048">
    <property type="entry name" value="PNP_UDP_1"/>
    <property type="match status" value="1"/>
</dbReference>
<dbReference type="PANTHER" id="PTHR46832">
    <property type="entry name" value="5'-METHYLTHIOADENOSINE/S-ADENOSYLHOMOCYSTEINE NUCLEOSIDASE"/>
    <property type="match status" value="1"/>
</dbReference>
<evidence type="ECO:0000259" key="6">
    <source>
        <dbReference type="Pfam" id="PF01048"/>
    </source>
</evidence>
<evidence type="ECO:0000256" key="5">
    <source>
        <dbReference type="ARBA" id="ARBA00023167"/>
    </source>
</evidence>
<comment type="pathway">
    <text evidence="1">Amino-acid biosynthesis; L-methionine biosynthesis via salvage pathway; S-methyl-5-thio-alpha-D-ribose 1-phosphate from S-methyl-5'-thioadenosine (hydrolase route): step 1/2.</text>
</comment>
<evidence type="ECO:0000313" key="7">
    <source>
        <dbReference type="EMBL" id="MCU0105735.1"/>
    </source>
</evidence>
<dbReference type="GO" id="GO:0008782">
    <property type="term" value="F:adenosylhomocysteine nucleosidase activity"/>
    <property type="evidence" value="ECO:0007669"/>
    <property type="project" value="UniProtKB-EC"/>
</dbReference>
<evidence type="ECO:0000256" key="4">
    <source>
        <dbReference type="ARBA" id="ARBA00022801"/>
    </source>
</evidence>
<dbReference type="Gene3D" id="3.40.50.1580">
    <property type="entry name" value="Nucleoside phosphorylase domain"/>
    <property type="match status" value="1"/>
</dbReference>
<accession>A0ABT2PXP7</accession>
<name>A0ABT2PXP7_9MOLU</name>
<dbReference type="SUPFAM" id="SSF53167">
    <property type="entry name" value="Purine and uridine phosphorylases"/>
    <property type="match status" value="1"/>
</dbReference>
<dbReference type="InterPro" id="IPR035994">
    <property type="entry name" value="Nucleoside_phosphorylase_sf"/>
</dbReference>
<reference evidence="8" key="1">
    <citation type="submission" date="2023-07" db="EMBL/GenBank/DDBJ databases">
        <title>Novel Mycoplasma species identified in domestic and wild animals.</title>
        <authorList>
            <person name="Volokhov D.V."/>
            <person name="Furtak V.A."/>
            <person name="Zagorodnyaya T.A."/>
        </authorList>
    </citation>
    <scope>NUCLEOTIDE SEQUENCE [LARGE SCALE GENOMIC DNA]</scope>
    <source>
        <strain evidence="8">92-19</strain>
    </source>
</reference>
<dbReference type="EC" id="3.2.2.9" evidence="2"/>
<feature type="domain" description="Nucleoside phosphorylase" evidence="6">
    <location>
        <begin position="2"/>
        <end position="211"/>
    </location>
</feature>
<dbReference type="Proteomes" id="UP001209076">
    <property type="component" value="Unassembled WGS sequence"/>
</dbReference>
<dbReference type="EMBL" id="JAOEGN010000026">
    <property type="protein sequence ID" value="MCU0105735.1"/>
    <property type="molecule type" value="Genomic_DNA"/>
</dbReference>
<dbReference type="PANTHER" id="PTHR46832:SF1">
    <property type="entry name" value="5'-METHYLTHIOADENOSINE_S-ADENOSYLHOMOCYSTEINE NUCLEOSIDASE"/>
    <property type="match status" value="1"/>
</dbReference>
<keyword evidence="8" id="KW-1185">Reference proteome</keyword>
<organism evidence="7 8">
    <name type="scientific">Paracholeplasma vituli</name>
    <dbReference type="NCBI Taxonomy" id="69473"/>
    <lineage>
        <taxon>Bacteria</taxon>
        <taxon>Bacillati</taxon>
        <taxon>Mycoplasmatota</taxon>
        <taxon>Mollicutes</taxon>
        <taxon>Acholeplasmatales</taxon>
        <taxon>Acholeplasmataceae</taxon>
        <taxon>Paracholeplasma</taxon>
    </lineage>
</organism>
<evidence type="ECO:0000313" key="8">
    <source>
        <dbReference type="Proteomes" id="UP001209076"/>
    </source>
</evidence>
<dbReference type="NCBIfam" id="TIGR01704">
    <property type="entry name" value="MTA_SAH-Nsdase"/>
    <property type="match status" value="1"/>
</dbReference>
<sequence>MILIIGAMASETEAITHLVKDPDNFTLNGKNAVTGEINGHSVMILTTGVGKVNAAFGITSVLSSYDVDYVINIGLVGGFKPLTSGEMVFVDEALYHDFDLSIFGYQKGQVPNLPEVFKPDPAQALMVKEKMNIKGVKLYTGDTFMTEVIEPNTICDMEGAAYFQVSHLLNTKIISIKIVSDIVGEPSQLDDYSAFESACSLRFKSLIDQLLS</sequence>
<dbReference type="InterPro" id="IPR010049">
    <property type="entry name" value="MTA_SAH_Nsdase"/>
</dbReference>
<keyword evidence="5" id="KW-0486">Methionine biosynthesis</keyword>
<protein>
    <recommendedName>
        <fullName evidence="2">adenosylhomocysteine nucleosidase</fullName>
        <ecNumber evidence="2">3.2.2.9</ecNumber>
    </recommendedName>
</protein>
<keyword evidence="3" id="KW-0028">Amino-acid biosynthesis</keyword>
<proteinExistence type="predicted"/>